<keyword evidence="3 5" id="KW-1133">Transmembrane helix</keyword>
<dbReference type="AlphaFoldDB" id="A0A2X2UB80"/>
<feature type="transmembrane region" description="Helical" evidence="5">
    <location>
        <begin position="229"/>
        <end position="262"/>
    </location>
</feature>
<evidence type="ECO:0000259" key="6">
    <source>
        <dbReference type="PROSITE" id="PS51186"/>
    </source>
</evidence>
<dbReference type="GO" id="GO:1902600">
    <property type="term" value="P:proton transmembrane transport"/>
    <property type="evidence" value="ECO:0007669"/>
    <property type="project" value="InterPro"/>
</dbReference>
<evidence type="ECO:0000256" key="4">
    <source>
        <dbReference type="ARBA" id="ARBA00023136"/>
    </source>
</evidence>
<keyword evidence="4 5" id="KW-0472">Membrane</keyword>
<feature type="transmembrane region" description="Helical" evidence="5">
    <location>
        <begin position="297"/>
        <end position="315"/>
    </location>
</feature>
<dbReference type="InterPro" id="IPR000182">
    <property type="entry name" value="GNAT_dom"/>
</dbReference>
<dbReference type="GO" id="GO:0015297">
    <property type="term" value="F:antiporter activity"/>
    <property type="evidence" value="ECO:0007669"/>
    <property type="project" value="InterPro"/>
</dbReference>
<feature type="transmembrane region" description="Helical" evidence="5">
    <location>
        <begin position="68"/>
        <end position="85"/>
    </location>
</feature>
<dbReference type="InterPro" id="IPR038770">
    <property type="entry name" value="Na+/solute_symporter_sf"/>
</dbReference>
<feature type="transmembrane region" description="Helical" evidence="5">
    <location>
        <begin position="14"/>
        <end position="31"/>
    </location>
</feature>
<feature type="transmembrane region" description="Helical" evidence="5">
    <location>
        <begin position="336"/>
        <end position="354"/>
    </location>
</feature>
<dbReference type="PANTHER" id="PTHR43021:SF2">
    <property type="entry name" value="CATION_H+ EXCHANGER DOMAIN-CONTAINING PROTEIN"/>
    <property type="match status" value="1"/>
</dbReference>
<sequence length="466" mass="50968">MQNFLGQLSEGTEVLMVLSIILFAGFIMTRLTNTLNLPKVSGYILAGILIGPCCLNFIPVAIIGHMGFVSDLALAFIAFGVGKFFKKEVLLRTGKKVIIITMFEALMAGFLVTIFVKFVFNLDWEFALVLGAIATATAPASTMMTINQYKAKGEFVDTLLQIVALDDVVCLFAFSIVSAIANGRAANGVNANDIIIPLVFNFLAILFGFFCGYFLSRLLIPSRSKDNRLILAIAMLLGISGICAAVNISPLLSCMVFGAAYINLTEDKKLFRQINNFTPPVMSIFFIVSGMNLDLKVLQTVGVIGVSYFVIRIIGKYLGTYISCMVTGMSREIRNYMGLALIPQAGVAIGLVFLGQRLLPPETGDLMLAIILSSSVLYETLNITAYDGKRLVGCLRILSDGYFFGTTTELLILPEYQKHGIGSRLLQLARENTPTMLYFGSQPGIKAFYEKNGCQKSLQSYIIEKK</sequence>
<keyword evidence="8" id="KW-1185">Reference proteome</keyword>
<dbReference type="Gene3D" id="1.20.1530.20">
    <property type="match status" value="1"/>
</dbReference>
<evidence type="ECO:0000256" key="1">
    <source>
        <dbReference type="ARBA" id="ARBA00004141"/>
    </source>
</evidence>
<evidence type="ECO:0000256" key="2">
    <source>
        <dbReference type="ARBA" id="ARBA00022692"/>
    </source>
</evidence>
<keyword evidence="2 5" id="KW-0812">Transmembrane</keyword>
<dbReference type="Proteomes" id="UP000251853">
    <property type="component" value="Unassembled WGS sequence"/>
</dbReference>
<reference evidence="7 8" key="1">
    <citation type="submission" date="2018-06" db="EMBL/GenBank/DDBJ databases">
        <authorList>
            <consortium name="Pathogen Informatics"/>
            <person name="Doyle S."/>
        </authorList>
    </citation>
    <scope>NUCLEOTIDE SEQUENCE [LARGE SCALE GENOMIC DNA]</scope>
    <source>
        <strain evidence="7 8">NCTC11224</strain>
    </source>
</reference>
<dbReference type="RefSeq" id="WP_112482941.1">
    <property type="nucleotide sequence ID" value="NZ_CAUDZF010000027.1"/>
</dbReference>
<evidence type="ECO:0000256" key="3">
    <source>
        <dbReference type="ARBA" id="ARBA00022989"/>
    </source>
</evidence>
<protein>
    <submittedName>
        <fullName evidence="7">Putative Na(+)/H(+) antiporterprotein</fullName>
    </submittedName>
</protein>
<name>A0A2X2UB80_9FIRM</name>
<organism evidence="7 8">
    <name type="scientific">Enterocloster clostridioformis</name>
    <dbReference type="NCBI Taxonomy" id="1531"/>
    <lineage>
        <taxon>Bacteria</taxon>
        <taxon>Bacillati</taxon>
        <taxon>Bacillota</taxon>
        <taxon>Clostridia</taxon>
        <taxon>Lachnospirales</taxon>
        <taxon>Lachnospiraceae</taxon>
        <taxon>Enterocloster</taxon>
    </lineage>
</organism>
<evidence type="ECO:0000313" key="7">
    <source>
        <dbReference type="EMBL" id="SQB15532.1"/>
    </source>
</evidence>
<feature type="transmembrane region" description="Helical" evidence="5">
    <location>
        <begin position="126"/>
        <end position="146"/>
    </location>
</feature>
<feature type="transmembrane region" description="Helical" evidence="5">
    <location>
        <begin position="97"/>
        <end position="120"/>
    </location>
</feature>
<accession>A0A2X2UB80</accession>
<feature type="domain" description="N-acetyltransferase" evidence="6">
    <location>
        <begin position="337"/>
        <end position="466"/>
    </location>
</feature>
<dbReference type="CDD" id="cd04301">
    <property type="entry name" value="NAT_SF"/>
    <property type="match status" value="1"/>
</dbReference>
<dbReference type="Gene3D" id="3.40.630.30">
    <property type="match status" value="1"/>
</dbReference>
<dbReference type="InterPro" id="IPR016181">
    <property type="entry name" value="Acyl_CoA_acyltransferase"/>
</dbReference>
<dbReference type="PANTHER" id="PTHR43021">
    <property type="entry name" value="NA(+)/H(+) ANTIPORTER-RELATED"/>
    <property type="match status" value="1"/>
</dbReference>
<gene>
    <name evidence="7" type="ORF">NCTC11224_04603</name>
</gene>
<evidence type="ECO:0000313" key="8">
    <source>
        <dbReference type="Proteomes" id="UP000251853"/>
    </source>
</evidence>
<evidence type="ECO:0000256" key="5">
    <source>
        <dbReference type="SAM" id="Phobius"/>
    </source>
</evidence>
<dbReference type="Pfam" id="PF13508">
    <property type="entry name" value="Acetyltransf_7"/>
    <property type="match status" value="1"/>
</dbReference>
<dbReference type="InterPro" id="IPR006153">
    <property type="entry name" value="Cation/H_exchanger_TM"/>
</dbReference>
<dbReference type="SUPFAM" id="SSF55729">
    <property type="entry name" value="Acyl-CoA N-acyltransferases (Nat)"/>
    <property type="match status" value="1"/>
</dbReference>
<feature type="transmembrane region" description="Helical" evidence="5">
    <location>
        <begin position="43"/>
        <end position="62"/>
    </location>
</feature>
<feature type="transmembrane region" description="Helical" evidence="5">
    <location>
        <begin position="194"/>
        <end position="220"/>
    </location>
</feature>
<dbReference type="PROSITE" id="PS51186">
    <property type="entry name" value="GNAT"/>
    <property type="match status" value="1"/>
</dbReference>
<dbReference type="Pfam" id="PF00999">
    <property type="entry name" value="Na_H_Exchanger"/>
    <property type="match status" value="1"/>
</dbReference>
<dbReference type="EMBL" id="UAVW01000018">
    <property type="protein sequence ID" value="SQB15532.1"/>
    <property type="molecule type" value="Genomic_DNA"/>
</dbReference>
<proteinExistence type="predicted"/>
<dbReference type="GO" id="GO:0016747">
    <property type="term" value="F:acyltransferase activity, transferring groups other than amino-acyl groups"/>
    <property type="evidence" value="ECO:0007669"/>
    <property type="project" value="InterPro"/>
</dbReference>
<feature type="transmembrane region" description="Helical" evidence="5">
    <location>
        <begin position="158"/>
        <end position="182"/>
    </location>
</feature>
<comment type="subcellular location">
    <subcellularLocation>
        <location evidence="1">Membrane</location>
        <topology evidence="1">Multi-pass membrane protein</topology>
    </subcellularLocation>
</comment>
<dbReference type="GO" id="GO:0016020">
    <property type="term" value="C:membrane"/>
    <property type="evidence" value="ECO:0007669"/>
    <property type="project" value="UniProtKB-SubCell"/>
</dbReference>